<comment type="caution">
    <text evidence="2">The sequence shown here is derived from an EMBL/GenBank/DDBJ whole genome shotgun (WGS) entry which is preliminary data.</text>
</comment>
<dbReference type="Proteomes" id="UP000325313">
    <property type="component" value="Unassembled WGS sequence"/>
</dbReference>
<gene>
    <name evidence="2" type="ORF">PGTUg99_018595</name>
</gene>
<dbReference type="AlphaFoldDB" id="A0A5B0QGR8"/>
<evidence type="ECO:0000313" key="2">
    <source>
        <dbReference type="EMBL" id="KAA1112398.1"/>
    </source>
</evidence>
<feature type="compositionally biased region" description="Polar residues" evidence="1">
    <location>
        <begin position="53"/>
        <end position="68"/>
    </location>
</feature>
<accession>A0A5B0QGR8</accession>
<evidence type="ECO:0000256" key="1">
    <source>
        <dbReference type="SAM" id="MobiDB-lite"/>
    </source>
</evidence>
<evidence type="ECO:0000313" key="3">
    <source>
        <dbReference type="Proteomes" id="UP000325313"/>
    </source>
</evidence>
<dbReference type="EMBL" id="VDEP01000278">
    <property type="protein sequence ID" value="KAA1112398.1"/>
    <property type="molecule type" value="Genomic_DNA"/>
</dbReference>
<name>A0A5B0QGR8_PUCGR</name>
<proteinExistence type="predicted"/>
<feature type="region of interest" description="Disordered" evidence="1">
    <location>
        <begin position="28"/>
        <end position="94"/>
    </location>
</feature>
<organism evidence="2 3">
    <name type="scientific">Puccinia graminis f. sp. tritici</name>
    <dbReference type="NCBI Taxonomy" id="56615"/>
    <lineage>
        <taxon>Eukaryota</taxon>
        <taxon>Fungi</taxon>
        <taxon>Dikarya</taxon>
        <taxon>Basidiomycota</taxon>
        <taxon>Pucciniomycotina</taxon>
        <taxon>Pucciniomycetes</taxon>
        <taxon>Pucciniales</taxon>
        <taxon>Pucciniaceae</taxon>
        <taxon>Puccinia</taxon>
    </lineage>
</organism>
<protein>
    <submittedName>
        <fullName evidence="2">Uncharacterized protein</fullName>
    </submittedName>
</protein>
<reference evidence="2 3" key="1">
    <citation type="submission" date="2019-05" db="EMBL/GenBank/DDBJ databases">
        <title>Emergence of the Ug99 lineage of the wheat stem rust pathogen through somatic hybridization.</title>
        <authorList>
            <person name="Li F."/>
            <person name="Upadhyaya N.M."/>
            <person name="Sperschneider J."/>
            <person name="Matny O."/>
            <person name="Nguyen-Phuc H."/>
            <person name="Mago R."/>
            <person name="Raley C."/>
            <person name="Miller M.E."/>
            <person name="Silverstein K.A.T."/>
            <person name="Henningsen E."/>
            <person name="Hirsch C.D."/>
            <person name="Visser B."/>
            <person name="Pretorius Z.A."/>
            <person name="Steffenson B.J."/>
            <person name="Schwessinger B."/>
            <person name="Dodds P.N."/>
            <person name="Figueroa M."/>
        </authorList>
    </citation>
    <scope>NUCLEOTIDE SEQUENCE [LARGE SCALE GENOMIC DNA]</scope>
    <source>
        <strain evidence="2 3">Ug99</strain>
    </source>
</reference>
<sequence>MSHGHSSGHHLRCPELAGQRVEDFPSLLRASQISPHPSSDHTKRISNHHTNRSSHPYQLNTPTSASDQNHPDHRAQINPSGDAHHHQQPEKFLTNATLPSIVNMNNLSMSFQVPTLSVIISLNNLQLSLQTNPQKK</sequence>